<reference evidence="9 10" key="1">
    <citation type="submission" date="2020-08" db="EMBL/GenBank/DDBJ databases">
        <title>Genomic Encyclopedia of Type Strains, Phase IV (KMG-IV): sequencing the most valuable type-strain genomes for metagenomic binning, comparative biology and taxonomic classification.</title>
        <authorList>
            <person name="Goeker M."/>
        </authorList>
    </citation>
    <scope>NUCLEOTIDE SEQUENCE [LARGE SCALE GENOMIC DNA]</scope>
    <source>
        <strain evidence="9 10">DSM 29853</strain>
    </source>
</reference>
<dbReference type="InterPro" id="IPR003846">
    <property type="entry name" value="SelO"/>
</dbReference>
<keyword evidence="10" id="KW-1185">Reference proteome</keyword>
<organism evidence="9 10">
    <name type="scientific">Gellertiella hungarica</name>
    <dbReference type="NCBI Taxonomy" id="1572859"/>
    <lineage>
        <taxon>Bacteria</taxon>
        <taxon>Pseudomonadati</taxon>
        <taxon>Pseudomonadota</taxon>
        <taxon>Alphaproteobacteria</taxon>
        <taxon>Hyphomicrobiales</taxon>
        <taxon>Rhizobiaceae</taxon>
        <taxon>Gellertiella</taxon>
    </lineage>
</organism>
<evidence type="ECO:0000256" key="5">
    <source>
        <dbReference type="ARBA" id="ARBA00022741"/>
    </source>
</evidence>
<comment type="catalytic activity">
    <reaction evidence="8">
        <text>L-tyrosyl-[protein] + UTP = O-(5'-uridylyl)-L-tyrosyl-[protein] + diphosphate</text>
        <dbReference type="Rhea" id="RHEA:83887"/>
        <dbReference type="Rhea" id="RHEA-COMP:10136"/>
        <dbReference type="Rhea" id="RHEA-COMP:20238"/>
        <dbReference type="ChEBI" id="CHEBI:33019"/>
        <dbReference type="ChEBI" id="CHEBI:46398"/>
        <dbReference type="ChEBI" id="CHEBI:46858"/>
        <dbReference type="ChEBI" id="CHEBI:90602"/>
    </reaction>
</comment>
<dbReference type="AlphaFoldDB" id="A0A7W6NJJ1"/>
<dbReference type="GO" id="GO:0070733">
    <property type="term" value="F:AMPylase activity"/>
    <property type="evidence" value="ECO:0007669"/>
    <property type="project" value="UniProtKB-EC"/>
</dbReference>
<feature type="binding site" evidence="8">
    <location>
        <position position="115"/>
    </location>
    <ligand>
        <name>ATP</name>
        <dbReference type="ChEBI" id="CHEBI:30616"/>
    </ligand>
</feature>
<dbReference type="PANTHER" id="PTHR32057">
    <property type="entry name" value="PROTEIN ADENYLYLTRANSFERASE SELO, MITOCHONDRIAL"/>
    <property type="match status" value="1"/>
</dbReference>
<keyword evidence="5 8" id="KW-0547">Nucleotide-binding</keyword>
<accession>A0A7W6NJJ1</accession>
<dbReference type="HAMAP" id="MF_00692">
    <property type="entry name" value="SelO"/>
    <property type="match status" value="1"/>
</dbReference>
<dbReference type="EC" id="2.7.7.108" evidence="8"/>
<evidence type="ECO:0000256" key="2">
    <source>
        <dbReference type="ARBA" id="ARBA00022679"/>
    </source>
</evidence>
<dbReference type="Pfam" id="PF02696">
    <property type="entry name" value="SelO"/>
    <property type="match status" value="1"/>
</dbReference>
<comment type="catalytic activity">
    <reaction evidence="8">
        <text>L-histidyl-[protein] + UTP = N(tele)-(5'-uridylyl)-L-histidyl-[protein] + diphosphate</text>
        <dbReference type="Rhea" id="RHEA:83891"/>
        <dbReference type="Rhea" id="RHEA-COMP:9745"/>
        <dbReference type="Rhea" id="RHEA-COMP:20239"/>
        <dbReference type="ChEBI" id="CHEBI:29979"/>
        <dbReference type="ChEBI" id="CHEBI:33019"/>
        <dbReference type="ChEBI" id="CHEBI:46398"/>
        <dbReference type="ChEBI" id="CHEBI:233474"/>
    </reaction>
</comment>
<evidence type="ECO:0000256" key="6">
    <source>
        <dbReference type="ARBA" id="ARBA00022840"/>
    </source>
</evidence>
<evidence type="ECO:0000313" key="10">
    <source>
        <dbReference type="Proteomes" id="UP000528286"/>
    </source>
</evidence>
<dbReference type="EMBL" id="JACIEZ010000001">
    <property type="protein sequence ID" value="MBB4063460.1"/>
    <property type="molecule type" value="Genomic_DNA"/>
</dbReference>
<feature type="binding site" evidence="8">
    <location>
        <position position="264"/>
    </location>
    <ligand>
        <name>ATP</name>
        <dbReference type="ChEBI" id="CHEBI:30616"/>
    </ligand>
</feature>
<evidence type="ECO:0000256" key="3">
    <source>
        <dbReference type="ARBA" id="ARBA00022695"/>
    </source>
</evidence>
<gene>
    <name evidence="8" type="primary">ydiU</name>
    <name evidence="8" type="synonym">selO</name>
    <name evidence="9" type="ORF">GGR23_000621</name>
</gene>
<evidence type="ECO:0000256" key="8">
    <source>
        <dbReference type="HAMAP-Rule" id="MF_00692"/>
    </source>
</evidence>
<dbReference type="EC" id="2.7.7.-" evidence="8"/>
<comment type="similarity">
    <text evidence="1 8">Belongs to the SELO family.</text>
</comment>
<comment type="function">
    <text evidence="8">Nucleotidyltransferase involved in the post-translational modification of proteins. It can catalyze the addition of adenosine monophosphate (AMP) or uridine monophosphate (UMP) to a protein, resulting in modifications known as AMPylation and UMPylation.</text>
</comment>
<feature type="binding site" evidence="8">
    <location>
        <position position="127"/>
    </location>
    <ligand>
        <name>ATP</name>
        <dbReference type="ChEBI" id="CHEBI:30616"/>
    </ligand>
</feature>
<feature type="binding site" evidence="8">
    <location>
        <position position="185"/>
    </location>
    <ligand>
        <name>ATP</name>
        <dbReference type="ChEBI" id="CHEBI:30616"/>
    </ligand>
</feature>
<feature type="binding site" evidence="8">
    <location>
        <position position="264"/>
    </location>
    <ligand>
        <name>Mg(2+)</name>
        <dbReference type="ChEBI" id="CHEBI:18420"/>
    </ligand>
</feature>
<protein>
    <recommendedName>
        <fullName evidence="8">Protein nucleotidyltransferase YdiU</fullName>
        <ecNumber evidence="8">2.7.7.-</ecNumber>
    </recommendedName>
    <alternativeName>
        <fullName evidence="8">Protein adenylyltransferase YdiU</fullName>
        <ecNumber evidence="8">2.7.7.108</ecNumber>
    </alternativeName>
    <alternativeName>
        <fullName evidence="8">Protein uridylyltransferase YdiU</fullName>
        <ecNumber evidence="8">2.7.7.-</ecNumber>
    </alternativeName>
</protein>
<keyword evidence="4 8" id="KW-0479">Metal-binding</keyword>
<comment type="catalytic activity">
    <reaction evidence="8">
        <text>L-threonyl-[protein] + ATP = 3-O-(5'-adenylyl)-L-threonyl-[protein] + diphosphate</text>
        <dbReference type="Rhea" id="RHEA:54292"/>
        <dbReference type="Rhea" id="RHEA-COMP:11060"/>
        <dbReference type="Rhea" id="RHEA-COMP:13847"/>
        <dbReference type="ChEBI" id="CHEBI:30013"/>
        <dbReference type="ChEBI" id="CHEBI:30616"/>
        <dbReference type="ChEBI" id="CHEBI:33019"/>
        <dbReference type="ChEBI" id="CHEBI:138113"/>
        <dbReference type="EC" id="2.7.7.108"/>
    </reaction>
</comment>
<comment type="catalytic activity">
    <reaction evidence="8">
        <text>L-seryl-[protein] + UTP = O-(5'-uridylyl)-L-seryl-[protein] + diphosphate</text>
        <dbReference type="Rhea" id="RHEA:64604"/>
        <dbReference type="Rhea" id="RHEA-COMP:9863"/>
        <dbReference type="Rhea" id="RHEA-COMP:16635"/>
        <dbReference type="ChEBI" id="CHEBI:29999"/>
        <dbReference type="ChEBI" id="CHEBI:33019"/>
        <dbReference type="ChEBI" id="CHEBI:46398"/>
        <dbReference type="ChEBI" id="CHEBI:156051"/>
    </reaction>
</comment>
<dbReference type="GO" id="GO:0000287">
    <property type="term" value="F:magnesium ion binding"/>
    <property type="evidence" value="ECO:0007669"/>
    <property type="project" value="UniProtKB-UniRule"/>
</dbReference>
<dbReference type="GO" id="GO:0005524">
    <property type="term" value="F:ATP binding"/>
    <property type="evidence" value="ECO:0007669"/>
    <property type="project" value="UniProtKB-UniRule"/>
</dbReference>
<feature type="binding site" evidence="8">
    <location>
        <position position="94"/>
    </location>
    <ligand>
        <name>ATP</name>
        <dbReference type="ChEBI" id="CHEBI:30616"/>
    </ligand>
</feature>
<sequence>MAGVADQAFRFDNSYARLPRRFYAETQPSPASGPRLVALNTALAREMGLALETMPAEDLAAIFSGNRLPEGALPIATAYAGHQFGGFSPQLGDGRAVLLGEVVTPDGRRLDIQLKGAGRTVFSRGGDGRAALGPVLREFLVSEAMHALGIPTTRALAATTTGDPVYRETVLQGAVLARVASSHIRIGTFQYFAARQDHEALRLLVDHALERHYPERVDAENRALALFEGVIARQAALVAEWMRVGFVHGVMNTDNMSISGETIDYGPCAFIDAYDPAARFSSIDTGSRYAFANQGAVAEWNLARLAEALLPILDADENRAVEIATTALRTFSPQFSQHMLAAMRAKLGLLASEDEDAALIRDFLRAMHQGSADFTLTFRALGRAVREGHGFAEVEALFADATGLRDWLPRYEARLSREEATAAARAERMDRANPLYIPRNHQVETALAAAAEGSFDVFNDLRDLLRHPYEEQPGREAYAAPPPSDFGNYRTFCGT</sequence>
<dbReference type="NCBIfam" id="NF000658">
    <property type="entry name" value="PRK00029.1"/>
    <property type="match status" value="1"/>
</dbReference>
<dbReference type="PANTHER" id="PTHR32057:SF14">
    <property type="entry name" value="PROTEIN ADENYLYLTRANSFERASE SELO, MITOCHONDRIAL"/>
    <property type="match status" value="1"/>
</dbReference>
<comment type="catalytic activity">
    <reaction evidence="8">
        <text>L-seryl-[protein] + ATP = 3-O-(5'-adenylyl)-L-seryl-[protein] + diphosphate</text>
        <dbReference type="Rhea" id="RHEA:58120"/>
        <dbReference type="Rhea" id="RHEA-COMP:9863"/>
        <dbReference type="Rhea" id="RHEA-COMP:15073"/>
        <dbReference type="ChEBI" id="CHEBI:29999"/>
        <dbReference type="ChEBI" id="CHEBI:30616"/>
        <dbReference type="ChEBI" id="CHEBI:33019"/>
        <dbReference type="ChEBI" id="CHEBI:142516"/>
        <dbReference type="EC" id="2.7.7.108"/>
    </reaction>
</comment>
<dbReference type="RefSeq" id="WP_183364651.1">
    <property type="nucleotide sequence ID" value="NZ_JACIEZ010000001.1"/>
</dbReference>
<keyword evidence="8" id="KW-0464">Manganese</keyword>
<feature type="binding site" evidence="8">
    <location>
        <position position="128"/>
    </location>
    <ligand>
        <name>ATP</name>
        <dbReference type="ChEBI" id="CHEBI:30616"/>
    </ligand>
</feature>
<comment type="cofactor">
    <cofactor evidence="8">
        <name>Mg(2+)</name>
        <dbReference type="ChEBI" id="CHEBI:18420"/>
    </cofactor>
    <cofactor evidence="8">
        <name>Mn(2+)</name>
        <dbReference type="ChEBI" id="CHEBI:29035"/>
    </cofactor>
</comment>
<name>A0A7W6NJJ1_9HYPH</name>
<feature type="binding site" evidence="8">
    <location>
        <position position="255"/>
    </location>
    <ligand>
        <name>Mg(2+)</name>
        <dbReference type="ChEBI" id="CHEBI:18420"/>
    </ligand>
</feature>
<comment type="catalytic activity">
    <reaction evidence="8">
        <text>L-tyrosyl-[protein] + ATP = O-(5'-adenylyl)-L-tyrosyl-[protein] + diphosphate</text>
        <dbReference type="Rhea" id="RHEA:54288"/>
        <dbReference type="Rhea" id="RHEA-COMP:10136"/>
        <dbReference type="Rhea" id="RHEA-COMP:13846"/>
        <dbReference type="ChEBI" id="CHEBI:30616"/>
        <dbReference type="ChEBI" id="CHEBI:33019"/>
        <dbReference type="ChEBI" id="CHEBI:46858"/>
        <dbReference type="ChEBI" id="CHEBI:83624"/>
        <dbReference type="EC" id="2.7.7.108"/>
    </reaction>
</comment>
<dbReference type="Proteomes" id="UP000528286">
    <property type="component" value="Unassembled WGS sequence"/>
</dbReference>
<keyword evidence="3 8" id="KW-0548">Nucleotidyltransferase</keyword>
<keyword evidence="2 8" id="KW-0808">Transferase</keyword>
<keyword evidence="7 8" id="KW-0460">Magnesium</keyword>
<evidence type="ECO:0000256" key="1">
    <source>
        <dbReference type="ARBA" id="ARBA00009747"/>
    </source>
</evidence>
<feature type="active site" description="Proton acceptor" evidence="8">
    <location>
        <position position="254"/>
    </location>
</feature>
<keyword evidence="6 8" id="KW-0067">ATP-binding</keyword>
<dbReference type="GO" id="GO:0030145">
    <property type="term" value="F:manganese ion binding"/>
    <property type="evidence" value="ECO:0007669"/>
    <property type="project" value="UniProtKB-UniRule"/>
</dbReference>
<feature type="binding site" evidence="8">
    <location>
        <position position="92"/>
    </location>
    <ligand>
        <name>ATP</name>
        <dbReference type="ChEBI" id="CHEBI:30616"/>
    </ligand>
</feature>
<feature type="binding site" evidence="8">
    <location>
        <position position="178"/>
    </location>
    <ligand>
        <name>ATP</name>
        <dbReference type="ChEBI" id="CHEBI:30616"/>
    </ligand>
</feature>
<feature type="binding site" evidence="8">
    <location>
        <position position="95"/>
    </location>
    <ligand>
        <name>ATP</name>
        <dbReference type="ChEBI" id="CHEBI:30616"/>
    </ligand>
</feature>
<proteinExistence type="inferred from homology"/>
<evidence type="ECO:0000313" key="9">
    <source>
        <dbReference type="EMBL" id="MBB4063460.1"/>
    </source>
</evidence>
<evidence type="ECO:0000256" key="7">
    <source>
        <dbReference type="ARBA" id="ARBA00022842"/>
    </source>
</evidence>
<comment type="caution">
    <text evidence="9">The sequence shown here is derived from an EMBL/GenBank/DDBJ whole genome shotgun (WGS) entry which is preliminary data.</text>
</comment>
<evidence type="ECO:0000256" key="4">
    <source>
        <dbReference type="ARBA" id="ARBA00022723"/>
    </source>
</evidence>